<dbReference type="GO" id="GO:0008186">
    <property type="term" value="F:ATP-dependent activity, acting on RNA"/>
    <property type="evidence" value="ECO:0007669"/>
    <property type="project" value="InterPro"/>
</dbReference>
<dbReference type="GO" id="GO:0006353">
    <property type="term" value="P:DNA-templated transcription termination"/>
    <property type="evidence" value="ECO:0007669"/>
    <property type="project" value="InterPro"/>
</dbReference>
<accession>A0A0G0Y2E8</accession>
<protein>
    <recommendedName>
        <fullName evidence="1">ATPase F1/V1/A1 complex alpha/beta subunit nucleotide-binding domain-containing protein</fullName>
    </recommendedName>
</protein>
<dbReference type="PANTHER" id="PTHR46425:SF1">
    <property type="entry name" value="TRANSCRIPTION TERMINATION FACTOR RHO"/>
    <property type="match status" value="1"/>
</dbReference>
<evidence type="ECO:0000313" key="3">
    <source>
        <dbReference type="Proteomes" id="UP000033947"/>
    </source>
</evidence>
<dbReference type="InterPro" id="IPR000194">
    <property type="entry name" value="ATPase_F1/V1/A1_a/bsu_nucl-bd"/>
</dbReference>
<name>A0A0G0Y2E8_UNCKA</name>
<feature type="domain" description="ATPase F1/V1/A1 complex alpha/beta subunit nucleotide-binding" evidence="1">
    <location>
        <begin position="164"/>
        <end position="341"/>
    </location>
</feature>
<comment type="caution">
    <text evidence="2">The sequence shown here is derived from an EMBL/GenBank/DDBJ whole genome shotgun (WGS) entry which is preliminary data.</text>
</comment>
<dbReference type="InterPro" id="IPR027417">
    <property type="entry name" value="P-loop_NTPase"/>
</dbReference>
<dbReference type="PANTHER" id="PTHR46425">
    <property type="entry name" value="TRANSCRIPTION TERMINATION FACTOR RHO"/>
    <property type="match status" value="1"/>
</dbReference>
<dbReference type="EMBL" id="LCBB01000001">
    <property type="protein sequence ID" value="KKS03611.1"/>
    <property type="molecule type" value="Genomic_DNA"/>
</dbReference>
<dbReference type="GO" id="GO:0003723">
    <property type="term" value="F:RNA binding"/>
    <property type="evidence" value="ECO:0007669"/>
    <property type="project" value="InterPro"/>
</dbReference>
<proteinExistence type="predicted"/>
<dbReference type="Proteomes" id="UP000033947">
    <property type="component" value="Unassembled WGS sequence"/>
</dbReference>
<dbReference type="GO" id="GO:0005524">
    <property type="term" value="F:ATP binding"/>
    <property type="evidence" value="ECO:0007669"/>
    <property type="project" value="InterPro"/>
</dbReference>
<dbReference type="InterPro" id="IPR004665">
    <property type="entry name" value="Term_rho"/>
</dbReference>
<gene>
    <name evidence="2" type="ORF">UU55_C0001G0072</name>
</gene>
<dbReference type="Pfam" id="PF00006">
    <property type="entry name" value="ATP-synt_ab"/>
    <property type="match status" value="1"/>
</dbReference>
<evidence type="ECO:0000259" key="1">
    <source>
        <dbReference type="Pfam" id="PF00006"/>
    </source>
</evidence>
<evidence type="ECO:0000313" key="2">
    <source>
        <dbReference type="EMBL" id="KKS03611.1"/>
    </source>
</evidence>
<dbReference type="SUPFAM" id="SSF52540">
    <property type="entry name" value="P-loop containing nucleoside triphosphate hydrolases"/>
    <property type="match status" value="1"/>
</dbReference>
<organism evidence="2 3">
    <name type="scientific">candidate division WWE3 bacterium GW2011_GWC2_41_23</name>
    <dbReference type="NCBI Taxonomy" id="1619123"/>
    <lineage>
        <taxon>Bacteria</taxon>
        <taxon>Katanobacteria</taxon>
    </lineage>
</organism>
<dbReference type="AlphaFoldDB" id="A0A0G0Y2E8"/>
<reference evidence="2 3" key="1">
    <citation type="journal article" date="2015" name="Nature">
        <title>rRNA introns, odd ribosomes, and small enigmatic genomes across a large radiation of phyla.</title>
        <authorList>
            <person name="Brown C.T."/>
            <person name="Hug L.A."/>
            <person name="Thomas B.C."/>
            <person name="Sharon I."/>
            <person name="Castelle C.J."/>
            <person name="Singh A."/>
            <person name="Wilkins M.J."/>
            <person name="Williams K.H."/>
            <person name="Banfield J.F."/>
        </authorList>
    </citation>
    <scope>NUCLEOTIDE SEQUENCE [LARGE SCALE GENOMIC DNA]</scope>
</reference>
<sequence length="437" mass="48903">MIGLILQEELSSSEKPLYEVGKKSDTKFPRTIIVYSTDQYLNFSRADLFDGSKKYGLVRGDDTYYWGILTEKGVRPTQNIHYSKDGVGMYGLEVPKEVASYYRLTEGDQIDIEKDDITKIVYISSVNNERDPKVFRAWPTDLSGFQSEYPKKPLPVEKFGDPDLRAITLLAPIGLGAAYWVIAPGGAGKTWLLAKILEACLLLSLEMDNLYILMGYVGDRPEDAALYIEIFNKYKRAKGAFHKAPWNTLPDAQVDVTNFVMRRARRMTAIGRNVIVLFDSMSRTVAVHTASSYADGDGGMISGGIKRGSLTEMIALQFGTHGYFDENRSLTIIGTVLSSSDTKKTSESAVDQETSDSSTTAICRLVKIPTLERPWISVNEAETNTRYPNGHDFRSEKQKQEMAAVRATMRDREGGTSSYIAHGRLIDYVRKHPLPSY</sequence>
<dbReference type="Gene3D" id="3.40.50.300">
    <property type="entry name" value="P-loop containing nucleotide triphosphate hydrolases"/>
    <property type="match status" value="1"/>
</dbReference>